<comment type="caution">
    <text evidence="1">The sequence shown here is derived from an EMBL/GenBank/DDBJ whole genome shotgun (WGS) entry which is preliminary data.</text>
</comment>
<reference evidence="1" key="1">
    <citation type="submission" date="2013-04" db="EMBL/GenBank/DDBJ databases">
        <title>The genome sequencing project of 58 acetic acid bacteria.</title>
        <authorList>
            <person name="Okamoto-Kainuma A."/>
            <person name="Ishikawa M."/>
            <person name="Umino S."/>
            <person name="Koizumi Y."/>
            <person name="Shiwa Y."/>
            <person name="Yoshikawa H."/>
            <person name="Matsutani M."/>
            <person name="Matsushita K."/>
        </authorList>
    </citation>
    <scope>NUCLEOTIDE SEQUENCE</scope>
    <source>
        <strain evidence="1">NBRC 106556</strain>
    </source>
</reference>
<accession>A0ABQ0QL77</accession>
<protein>
    <submittedName>
        <fullName evidence="1">Uncharacterized protein</fullName>
    </submittedName>
</protein>
<keyword evidence="2" id="KW-1185">Reference proteome</keyword>
<proteinExistence type="predicted"/>
<dbReference type="EMBL" id="BAQB01000078">
    <property type="protein sequence ID" value="GBR48923.1"/>
    <property type="molecule type" value="Genomic_DNA"/>
</dbReference>
<organism evidence="1 2">
    <name type="scientific">Neokomagataea tanensis NBRC 106556</name>
    <dbReference type="NCBI Taxonomy" id="1223519"/>
    <lineage>
        <taxon>Bacteria</taxon>
        <taxon>Pseudomonadati</taxon>
        <taxon>Pseudomonadota</taxon>
        <taxon>Alphaproteobacteria</taxon>
        <taxon>Acetobacterales</taxon>
        <taxon>Acetobacteraceae</taxon>
        <taxon>Neokomagataea</taxon>
    </lineage>
</organism>
<evidence type="ECO:0000313" key="1">
    <source>
        <dbReference type="EMBL" id="GBR48923.1"/>
    </source>
</evidence>
<gene>
    <name evidence="1" type="ORF">AA106556_1900</name>
</gene>
<name>A0ABQ0QL77_9PROT</name>
<sequence length="642" mass="66597">MGRGGSIASNAVNPTWAVGPDGIAHFANIDPQTLLGGIPASSIALSSMNAVQLTQVGTPGGVASLDGNGRVTAPVASSNISSGPSVRGVTVPIVQLYTPNGSAISGGYETMHIGGVRLSLAHSPYGIFAAQAGSLTITSGLNGPYNAGCGLCLFNEPQAGKLGAVSGEDYRTGFVATHDGVMLEEGIANAQARLILPVATYTATSVQLTTPLSANEMSQIKPGMYIVTNSVPPNAPQTPLGDPSLNGLLPSFQNYSGLVKDVSTDGKTIDVYGWGQEMTKGTALPSTTSLDTVWDPKQSGAVVYVGAANKAFAENDFSNYDGSVAGGTGAASSLIHRMEHLEIDENVSNETRQYAVQYHGITIGSNASRPDLLTKDSYEISLNGGQSQFLTMSPQWWTIPINSDPLYIGQLQGPALKTGAQAVLASFGQSTNTGNASFQSFHYIRPMIYNTRTASDGSGTDYQNIETDIGVGIDGARGTVNALQEHIALNPANYHNGISLCGYATCALSIDGNGVGWMPHDFHITNGSALWIGGSYVYTTTDPTSGAIVTHAVVPNNASGAGVLYVDGAFGAGGAATLASLKVVGATHDGEKTLAALPYSGNRDGDHYWCIDCKLNGIVGAEVYWHASVEKWTDSQNNGLFN</sequence>
<dbReference type="Proteomes" id="UP001062443">
    <property type="component" value="Unassembled WGS sequence"/>
</dbReference>
<evidence type="ECO:0000313" key="2">
    <source>
        <dbReference type="Proteomes" id="UP001062443"/>
    </source>
</evidence>